<accession>A0ACC3DUL4</accession>
<protein>
    <submittedName>
        <fullName evidence="1">Uncharacterized protein</fullName>
    </submittedName>
</protein>
<organism evidence="1 2">
    <name type="scientific">Coniosporium uncinatum</name>
    <dbReference type="NCBI Taxonomy" id="93489"/>
    <lineage>
        <taxon>Eukaryota</taxon>
        <taxon>Fungi</taxon>
        <taxon>Dikarya</taxon>
        <taxon>Ascomycota</taxon>
        <taxon>Pezizomycotina</taxon>
        <taxon>Dothideomycetes</taxon>
        <taxon>Dothideomycetes incertae sedis</taxon>
        <taxon>Coniosporium</taxon>
    </lineage>
</organism>
<evidence type="ECO:0000313" key="1">
    <source>
        <dbReference type="EMBL" id="KAK3080486.1"/>
    </source>
</evidence>
<reference evidence="1" key="1">
    <citation type="submission" date="2024-09" db="EMBL/GenBank/DDBJ databases">
        <title>Black Yeasts Isolated from many extreme environments.</title>
        <authorList>
            <person name="Coleine C."/>
            <person name="Stajich J.E."/>
            <person name="Selbmann L."/>
        </authorList>
    </citation>
    <scope>NUCLEOTIDE SEQUENCE</scope>
    <source>
        <strain evidence="1">CCFEE 5737</strain>
    </source>
</reference>
<dbReference type="EMBL" id="JAWDJW010000542">
    <property type="protein sequence ID" value="KAK3080486.1"/>
    <property type="molecule type" value="Genomic_DNA"/>
</dbReference>
<comment type="caution">
    <text evidence="1">The sequence shown here is derived from an EMBL/GenBank/DDBJ whole genome shotgun (WGS) entry which is preliminary data.</text>
</comment>
<dbReference type="Proteomes" id="UP001186974">
    <property type="component" value="Unassembled WGS sequence"/>
</dbReference>
<proteinExistence type="predicted"/>
<evidence type="ECO:0000313" key="2">
    <source>
        <dbReference type="Proteomes" id="UP001186974"/>
    </source>
</evidence>
<gene>
    <name evidence="1" type="ORF">LTS18_000899</name>
</gene>
<name>A0ACC3DUL4_9PEZI</name>
<sequence>MPVFSAAVQKIETPNEPYLGQSPAIDDLYKPSAQEHRGIKGVLKDIGSNLRKQNVSQDATQQRDPPKIPNGSRRSLQYQKTDYFGVVRSPRLSTDENDRPRQSSESKRPKMPQLSLDVNQWKKKGDSKRPSKDSGARVEDGCPERQEEAPPTCQA</sequence>
<keyword evidence="2" id="KW-1185">Reference proteome</keyword>